<gene>
    <name evidence="7" type="ORF">GBAR_LOCUS9675</name>
</gene>
<keyword evidence="2 5" id="KW-0812">Transmembrane</keyword>
<feature type="transmembrane region" description="Helical" evidence="5">
    <location>
        <begin position="151"/>
        <end position="175"/>
    </location>
</feature>
<feature type="transmembrane region" description="Helical" evidence="5">
    <location>
        <begin position="67"/>
        <end position="85"/>
    </location>
</feature>
<proteinExistence type="predicted"/>
<feature type="transmembrane region" description="Helical" evidence="5">
    <location>
        <begin position="181"/>
        <end position="201"/>
    </location>
</feature>
<protein>
    <recommendedName>
        <fullName evidence="6">EamA domain-containing protein</fullName>
    </recommendedName>
</protein>
<keyword evidence="3 5" id="KW-1133">Transmembrane helix</keyword>
<evidence type="ECO:0000256" key="1">
    <source>
        <dbReference type="ARBA" id="ARBA00004141"/>
    </source>
</evidence>
<evidence type="ECO:0000313" key="8">
    <source>
        <dbReference type="Proteomes" id="UP001174909"/>
    </source>
</evidence>
<feature type="transmembrane region" description="Helical" evidence="5">
    <location>
        <begin position="6"/>
        <end position="27"/>
    </location>
</feature>
<feature type="transmembrane region" description="Helical" evidence="5">
    <location>
        <begin position="270"/>
        <end position="289"/>
    </location>
</feature>
<dbReference type="Gene3D" id="1.10.3730.20">
    <property type="match status" value="1"/>
</dbReference>
<accession>A0AA35RQ64</accession>
<evidence type="ECO:0000259" key="6">
    <source>
        <dbReference type="Pfam" id="PF00892"/>
    </source>
</evidence>
<dbReference type="Proteomes" id="UP001174909">
    <property type="component" value="Unassembled WGS sequence"/>
</dbReference>
<feature type="transmembrane region" description="Helical" evidence="5">
    <location>
        <begin position="239"/>
        <end position="263"/>
    </location>
</feature>
<keyword evidence="4 5" id="KW-0472">Membrane</keyword>
<feature type="transmembrane region" description="Helical" evidence="5">
    <location>
        <begin position="34"/>
        <end position="55"/>
    </location>
</feature>
<evidence type="ECO:0000256" key="2">
    <source>
        <dbReference type="ARBA" id="ARBA00022692"/>
    </source>
</evidence>
<evidence type="ECO:0000313" key="7">
    <source>
        <dbReference type="EMBL" id="CAI8015690.1"/>
    </source>
</evidence>
<organism evidence="7 8">
    <name type="scientific">Geodia barretti</name>
    <name type="common">Barrett's horny sponge</name>
    <dbReference type="NCBI Taxonomy" id="519541"/>
    <lineage>
        <taxon>Eukaryota</taxon>
        <taxon>Metazoa</taxon>
        <taxon>Porifera</taxon>
        <taxon>Demospongiae</taxon>
        <taxon>Heteroscleromorpha</taxon>
        <taxon>Tetractinellida</taxon>
        <taxon>Astrophorina</taxon>
        <taxon>Geodiidae</taxon>
        <taxon>Geodia</taxon>
    </lineage>
</organism>
<feature type="transmembrane region" description="Helical" evidence="5">
    <location>
        <begin position="213"/>
        <end position="233"/>
    </location>
</feature>
<dbReference type="InterPro" id="IPR000620">
    <property type="entry name" value="EamA_dom"/>
</dbReference>
<dbReference type="Pfam" id="PF00892">
    <property type="entry name" value="EamA"/>
    <property type="match status" value="1"/>
</dbReference>
<evidence type="ECO:0000256" key="3">
    <source>
        <dbReference type="ARBA" id="ARBA00022989"/>
    </source>
</evidence>
<dbReference type="GO" id="GO:0016020">
    <property type="term" value="C:membrane"/>
    <property type="evidence" value="ECO:0007669"/>
    <property type="project" value="UniProtKB-SubCell"/>
</dbReference>
<feature type="transmembrane region" description="Helical" evidence="5">
    <location>
        <begin position="92"/>
        <end position="114"/>
    </location>
</feature>
<sequence>MNAIAASVVFGVLAAVGWGIADFLAAFASKRLGVLRTATGVHLASSAVAAGYFFVVFDPAFLTWTHWAALAGVSVLGLLVYLVFYRALNEGPVAVVSPIVSSYAIVVIALAMLFTGERLSGWQAAGAICSIGGVVLASFDPRSFSSTGRLIGLGAALAIATMLGIGVLSFALGILSRELGWFLPVYISRTLTLGLFVPLTIAMRQWTLRGVTIPLAVGVAVAGIVETGGMFAYTRGAEVGVISIVAAASITYPLIPMLGGIFLFGERLAISQWVGLGIALAGLFVLALAP</sequence>
<dbReference type="EMBL" id="CASHTH010001466">
    <property type="protein sequence ID" value="CAI8015690.1"/>
    <property type="molecule type" value="Genomic_DNA"/>
</dbReference>
<comment type="caution">
    <text evidence="7">The sequence shown here is derived from an EMBL/GenBank/DDBJ whole genome shotgun (WGS) entry which is preliminary data.</text>
</comment>
<reference evidence="7" key="1">
    <citation type="submission" date="2023-03" db="EMBL/GenBank/DDBJ databases">
        <authorList>
            <person name="Steffen K."/>
            <person name="Cardenas P."/>
        </authorList>
    </citation>
    <scope>NUCLEOTIDE SEQUENCE</scope>
</reference>
<dbReference type="PANTHER" id="PTHR32322:SF2">
    <property type="entry name" value="EAMA DOMAIN-CONTAINING PROTEIN"/>
    <property type="match status" value="1"/>
</dbReference>
<name>A0AA35RQ64_GEOBA</name>
<feature type="domain" description="EamA" evidence="6">
    <location>
        <begin position="8"/>
        <end position="138"/>
    </location>
</feature>
<dbReference type="SUPFAM" id="SSF103481">
    <property type="entry name" value="Multidrug resistance efflux transporter EmrE"/>
    <property type="match status" value="2"/>
</dbReference>
<dbReference type="InterPro" id="IPR037185">
    <property type="entry name" value="EmrE-like"/>
</dbReference>
<comment type="subcellular location">
    <subcellularLocation>
        <location evidence="1">Membrane</location>
        <topology evidence="1">Multi-pass membrane protein</topology>
    </subcellularLocation>
</comment>
<evidence type="ECO:0000256" key="4">
    <source>
        <dbReference type="ARBA" id="ARBA00023136"/>
    </source>
</evidence>
<evidence type="ECO:0000256" key="5">
    <source>
        <dbReference type="SAM" id="Phobius"/>
    </source>
</evidence>
<dbReference type="InterPro" id="IPR050638">
    <property type="entry name" value="AA-Vitamin_Transporters"/>
</dbReference>
<dbReference type="PANTHER" id="PTHR32322">
    <property type="entry name" value="INNER MEMBRANE TRANSPORTER"/>
    <property type="match status" value="1"/>
</dbReference>
<keyword evidence="8" id="KW-1185">Reference proteome</keyword>
<dbReference type="AlphaFoldDB" id="A0AA35RQ64"/>